<reference evidence="1" key="1">
    <citation type="submission" date="2021-06" db="EMBL/GenBank/DDBJ databases">
        <authorList>
            <person name="Kallberg Y."/>
            <person name="Tangrot J."/>
            <person name="Rosling A."/>
        </authorList>
    </citation>
    <scope>NUCLEOTIDE SEQUENCE</scope>
    <source>
        <strain evidence="1">28 12/20/2015</strain>
    </source>
</reference>
<keyword evidence="2" id="KW-1185">Reference proteome</keyword>
<sequence length="144" mass="16286">EECTICKSTRLLQDIFSQIHHFSDPISEKNDYYATLNNVYSNSTTEIYCPSLVNSKNNKKSQLKLKNSMLFNSTAQKVKNVDTIDYYCGSSFCNAENLFGIQNQTSLQLINKSKLEVNIELKSESKLVADAKLESESELVIAKL</sequence>
<evidence type="ECO:0000313" key="1">
    <source>
        <dbReference type="EMBL" id="CAG8613292.1"/>
    </source>
</evidence>
<accession>A0ACA9MTN0</accession>
<protein>
    <submittedName>
        <fullName evidence="1">7848_t:CDS:1</fullName>
    </submittedName>
</protein>
<name>A0ACA9MTN0_9GLOM</name>
<comment type="caution">
    <text evidence="1">The sequence shown here is derived from an EMBL/GenBank/DDBJ whole genome shotgun (WGS) entry which is preliminary data.</text>
</comment>
<gene>
    <name evidence="1" type="ORF">SPELUC_LOCUS7579</name>
</gene>
<evidence type="ECO:0000313" key="2">
    <source>
        <dbReference type="Proteomes" id="UP000789366"/>
    </source>
</evidence>
<dbReference type="EMBL" id="CAJVPW010010256">
    <property type="protein sequence ID" value="CAG8613292.1"/>
    <property type="molecule type" value="Genomic_DNA"/>
</dbReference>
<feature type="non-terminal residue" evidence="1">
    <location>
        <position position="1"/>
    </location>
</feature>
<dbReference type="Proteomes" id="UP000789366">
    <property type="component" value="Unassembled WGS sequence"/>
</dbReference>
<organism evidence="1 2">
    <name type="scientific">Cetraspora pellucida</name>
    <dbReference type="NCBI Taxonomy" id="1433469"/>
    <lineage>
        <taxon>Eukaryota</taxon>
        <taxon>Fungi</taxon>
        <taxon>Fungi incertae sedis</taxon>
        <taxon>Mucoromycota</taxon>
        <taxon>Glomeromycotina</taxon>
        <taxon>Glomeromycetes</taxon>
        <taxon>Diversisporales</taxon>
        <taxon>Gigasporaceae</taxon>
        <taxon>Cetraspora</taxon>
    </lineage>
</organism>
<proteinExistence type="predicted"/>